<feature type="signal peptide" evidence="3">
    <location>
        <begin position="1"/>
        <end position="25"/>
    </location>
</feature>
<dbReference type="InterPro" id="IPR050546">
    <property type="entry name" value="Glycosyl_Hydrlase_16"/>
</dbReference>
<evidence type="ECO:0000256" key="2">
    <source>
        <dbReference type="SAM" id="MobiDB-lite"/>
    </source>
</evidence>
<feature type="region of interest" description="Disordered" evidence="2">
    <location>
        <begin position="524"/>
        <end position="543"/>
    </location>
</feature>
<dbReference type="PANTHER" id="PTHR10963:SF55">
    <property type="entry name" value="GLYCOSIDE HYDROLASE FAMILY 16 PROTEIN"/>
    <property type="match status" value="1"/>
</dbReference>
<dbReference type="InterPro" id="IPR000757">
    <property type="entry name" value="Beta-glucanase-like"/>
</dbReference>
<evidence type="ECO:0000256" key="1">
    <source>
        <dbReference type="ARBA" id="ARBA00006865"/>
    </source>
</evidence>
<keyword evidence="6" id="KW-1185">Reference proteome</keyword>
<gene>
    <name evidence="5" type="ORF">ACFONP_03345</name>
</gene>
<dbReference type="PROSITE" id="PS51762">
    <property type="entry name" value="GH16_2"/>
    <property type="match status" value="1"/>
</dbReference>
<dbReference type="InterPro" id="IPR013320">
    <property type="entry name" value="ConA-like_dom_sf"/>
</dbReference>
<feature type="domain" description="GH16" evidence="4">
    <location>
        <begin position="25"/>
        <end position="276"/>
    </location>
</feature>
<evidence type="ECO:0000256" key="3">
    <source>
        <dbReference type="SAM" id="SignalP"/>
    </source>
</evidence>
<name>A0ABV7MAL8_9PROT</name>
<comment type="similarity">
    <text evidence="1">Belongs to the glycosyl hydrolase 16 family.</text>
</comment>
<dbReference type="Gene3D" id="2.60.120.200">
    <property type="match status" value="1"/>
</dbReference>
<dbReference type="SUPFAM" id="SSF49899">
    <property type="entry name" value="Concanavalin A-like lectins/glucanases"/>
    <property type="match status" value="1"/>
</dbReference>
<protein>
    <submittedName>
        <fullName evidence="5">Family 16 glycosylhydrolase</fullName>
    </submittedName>
</protein>
<evidence type="ECO:0000313" key="6">
    <source>
        <dbReference type="Proteomes" id="UP001595607"/>
    </source>
</evidence>
<dbReference type="Proteomes" id="UP001595607">
    <property type="component" value="Unassembled WGS sequence"/>
</dbReference>
<evidence type="ECO:0000259" key="4">
    <source>
        <dbReference type="PROSITE" id="PS51762"/>
    </source>
</evidence>
<sequence>MTGRMMRAASALALATGLVAPHAVAQTCQTPTPVFADEFDGTSLDTSKWEPMIGDGCDYGICGWGNNELQYYKAENATVSNGTLKITAKKERTRGSQYTSARLRTANMPNSGEWTNGRFEARIKFPAGAGMWSAFWMLPTDPDVGWPTSGEIDIMEAVGQDPENIFGTIHYGNAYPDNEFSGNGIRKAPDTWADDFHVYAVEWTPNEMRWYIDDILYSTKTPQDLSDPSFWTFENYQYHFLLNLAVGGNLGGPVDDSVLPAVMEVDYVRAYDFGHAALEGPIIVNPNEPATYQVVSEKGTGSSYAWTAPTGETSSSSSFTVNWAATGGVVTANVSNSCGSRDLAADVHVLPVVSQETILDNFEGTQNWTYTEFTGTFDQQAANPGADTVNSSSTVGMYTRDSGSLYDVIAGSTAAVPDAAPFLTGDKAFFLDVFTAAPIGTEILVQMEDSSVASPTNYPTGRHSKYVAHTEIQNGWQRLRFNLAERIDAGTADNAVDSLVVLIAPNTNTGDTYYIDNFDIYGTGGGDGGGDPPPPSEDPTSVVVSSVTTGTQGAGKGQKLGTATVTITDDLGNPVESASVSGQFSGSWNETASGVTGADGTVTFTTSTSQGGKVTVDFCVSDVTATLPLDPAGSTGLCQ</sequence>
<dbReference type="Pfam" id="PF00722">
    <property type="entry name" value="Glyco_hydro_16"/>
    <property type="match status" value="1"/>
</dbReference>
<comment type="caution">
    <text evidence="5">The sequence shown here is derived from an EMBL/GenBank/DDBJ whole genome shotgun (WGS) entry which is preliminary data.</text>
</comment>
<proteinExistence type="inferred from homology"/>
<organism evidence="5 6">
    <name type="scientific">Parvularcula lutaonensis</name>
    <dbReference type="NCBI Taxonomy" id="491923"/>
    <lineage>
        <taxon>Bacteria</taxon>
        <taxon>Pseudomonadati</taxon>
        <taxon>Pseudomonadota</taxon>
        <taxon>Alphaproteobacteria</taxon>
        <taxon>Parvularculales</taxon>
        <taxon>Parvularculaceae</taxon>
        <taxon>Parvularcula</taxon>
    </lineage>
</organism>
<evidence type="ECO:0000313" key="5">
    <source>
        <dbReference type="EMBL" id="MFC3301759.1"/>
    </source>
</evidence>
<reference evidence="6" key="1">
    <citation type="journal article" date="2019" name="Int. J. Syst. Evol. Microbiol.">
        <title>The Global Catalogue of Microorganisms (GCM) 10K type strain sequencing project: providing services to taxonomists for standard genome sequencing and annotation.</title>
        <authorList>
            <consortium name="The Broad Institute Genomics Platform"/>
            <consortium name="The Broad Institute Genome Sequencing Center for Infectious Disease"/>
            <person name="Wu L."/>
            <person name="Ma J."/>
        </authorList>
    </citation>
    <scope>NUCLEOTIDE SEQUENCE [LARGE SCALE GENOMIC DNA]</scope>
    <source>
        <strain evidence="6">KCTC 22245</strain>
    </source>
</reference>
<dbReference type="SUPFAM" id="SSF49373">
    <property type="entry name" value="Invasin/intimin cell-adhesion fragments"/>
    <property type="match status" value="1"/>
</dbReference>
<accession>A0ABV7MAL8</accession>
<feature type="chain" id="PRO_5046398410" evidence="3">
    <location>
        <begin position="26"/>
        <end position="639"/>
    </location>
</feature>
<dbReference type="EMBL" id="JBHRVA010000002">
    <property type="protein sequence ID" value="MFC3301759.1"/>
    <property type="molecule type" value="Genomic_DNA"/>
</dbReference>
<keyword evidence="3" id="KW-0732">Signal</keyword>
<dbReference type="CDD" id="cd08023">
    <property type="entry name" value="GH16_laminarinase_like"/>
    <property type="match status" value="1"/>
</dbReference>
<dbReference type="InterPro" id="IPR008964">
    <property type="entry name" value="Invasin/intimin_cell_adhesion"/>
</dbReference>
<dbReference type="RefSeq" id="WP_189573388.1">
    <property type="nucleotide sequence ID" value="NZ_BMXU01000001.1"/>
</dbReference>
<dbReference type="PANTHER" id="PTHR10963">
    <property type="entry name" value="GLYCOSYL HYDROLASE-RELATED"/>
    <property type="match status" value="1"/>
</dbReference>